<dbReference type="RefSeq" id="WP_145077205.1">
    <property type="nucleotide sequence ID" value="NZ_CP036425.1"/>
</dbReference>
<evidence type="ECO:0000256" key="1">
    <source>
        <dbReference type="ARBA" id="ARBA00006821"/>
    </source>
</evidence>
<evidence type="ECO:0000313" key="4">
    <source>
        <dbReference type="EMBL" id="QDU33838.1"/>
    </source>
</evidence>
<dbReference type="Proteomes" id="UP000317369">
    <property type="component" value="Chromosome"/>
</dbReference>
<name>A0A517YUE2_9BACT</name>
<keyword evidence="5" id="KW-1185">Reference proteome</keyword>
<evidence type="ECO:0000259" key="3">
    <source>
        <dbReference type="Pfam" id="PF03065"/>
    </source>
</evidence>
<dbReference type="Pfam" id="PF03065">
    <property type="entry name" value="Glyco_hydro_57"/>
    <property type="match status" value="1"/>
</dbReference>
<reference evidence="4 5" key="1">
    <citation type="submission" date="2019-02" db="EMBL/GenBank/DDBJ databases">
        <title>Deep-cultivation of Planctomycetes and their phenomic and genomic characterization uncovers novel biology.</title>
        <authorList>
            <person name="Wiegand S."/>
            <person name="Jogler M."/>
            <person name="Boedeker C."/>
            <person name="Pinto D."/>
            <person name="Vollmers J."/>
            <person name="Rivas-Marin E."/>
            <person name="Kohn T."/>
            <person name="Peeters S.H."/>
            <person name="Heuer A."/>
            <person name="Rast P."/>
            <person name="Oberbeckmann S."/>
            <person name="Bunk B."/>
            <person name="Jeske O."/>
            <person name="Meyerdierks A."/>
            <person name="Storesund J.E."/>
            <person name="Kallscheuer N."/>
            <person name="Luecker S."/>
            <person name="Lage O.M."/>
            <person name="Pohl T."/>
            <person name="Merkel B.J."/>
            <person name="Hornburger P."/>
            <person name="Mueller R.-W."/>
            <person name="Bruemmer F."/>
            <person name="Labrenz M."/>
            <person name="Spormann A.M."/>
            <person name="Op den Camp H."/>
            <person name="Overmann J."/>
            <person name="Amann R."/>
            <person name="Jetten M.S.M."/>
            <person name="Mascher T."/>
            <person name="Medema M.H."/>
            <person name="Devos D.P."/>
            <person name="Kaster A.-K."/>
            <person name="Ovreas L."/>
            <person name="Rohde M."/>
            <person name="Galperin M.Y."/>
            <person name="Jogler C."/>
        </authorList>
    </citation>
    <scope>NUCLEOTIDE SEQUENCE [LARGE SCALE GENOMIC DNA]</scope>
    <source>
        <strain evidence="4 5">KS4</strain>
    </source>
</reference>
<comment type="similarity">
    <text evidence="1">Belongs to the glycosyl hydrolase 57 family.</text>
</comment>
<dbReference type="CDD" id="cd10795">
    <property type="entry name" value="GH57N_MJA1_like"/>
    <property type="match status" value="1"/>
</dbReference>
<dbReference type="InterPro" id="IPR004300">
    <property type="entry name" value="Glyco_hydro_57_N"/>
</dbReference>
<dbReference type="KEGG" id="pcor:KS4_18960"/>
<dbReference type="PANTHER" id="PTHR36306:SF1">
    <property type="entry name" value="ALPHA-AMYLASE-RELATED"/>
    <property type="match status" value="1"/>
</dbReference>
<dbReference type="EMBL" id="CP036425">
    <property type="protein sequence ID" value="QDU33838.1"/>
    <property type="molecule type" value="Genomic_DNA"/>
</dbReference>
<dbReference type="InterPro" id="IPR011330">
    <property type="entry name" value="Glyco_hydro/deAcase_b/a-brl"/>
</dbReference>
<keyword evidence="2" id="KW-0119">Carbohydrate metabolism</keyword>
<keyword evidence="4" id="KW-0378">Hydrolase</keyword>
<dbReference type="SUPFAM" id="SSF88713">
    <property type="entry name" value="Glycoside hydrolase/deacetylase"/>
    <property type="match status" value="1"/>
</dbReference>
<dbReference type="GO" id="GO:0005975">
    <property type="term" value="P:carbohydrate metabolic process"/>
    <property type="evidence" value="ECO:0007669"/>
    <property type="project" value="InterPro"/>
</dbReference>
<dbReference type="InterPro" id="IPR052046">
    <property type="entry name" value="GH57_Enzymes"/>
</dbReference>
<proteinExistence type="inferred from homology"/>
<dbReference type="AlphaFoldDB" id="A0A517YUE2"/>
<protein>
    <submittedName>
        <fullName evidence="4">Glycosyl hydrolase family 57</fullName>
    </submittedName>
</protein>
<feature type="domain" description="Glycoside hydrolase family 57 N-terminal" evidence="3">
    <location>
        <begin position="6"/>
        <end position="271"/>
    </location>
</feature>
<evidence type="ECO:0000313" key="5">
    <source>
        <dbReference type="Proteomes" id="UP000317369"/>
    </source>
</evidence>
<dbReference type="PANTHER" id="PTHR36306">
    <property type="entry name" value="ALPHA-AMYLASE-RELATED-RELATED"/>
    <property type="match status" value="1"/>
</dbReference>
<dbReference type="OrthoDB" id="138256at2"/>
<organism evidence="4 5">
    <name type="scientific">Poriferisphaera corsica</name>
    <dbReference type="NCBI Taxonomy" id="2528020"/>
    <lineage>
        <taxon>Bacteria</taxon>
        <taxon>Pseudomonadati</taxon>
        <taxon>Planctomycetota</taxon>
        <taxon>Phycisphaerae</taxon>
        <taxon>Phycisphaerales</taxon>
        <taxon>Phycisphaeraceae</taxon>
        <taxon>Poriferisphaera</taxon>
    </lineage>
</organism>
<dbReference type="GO" id="GO:0016787">
    <property type="term" value="F:hydrolase activity"/>
    <property type="evidence" value="ECO:0007669"/>
    <property type="project" value="UniProtKB-KW"/>
</dbReference>
<dbReference type="Gene3D" id="3.20.110.20">
    <property type="match status" value="1"/>
</dbReference>
<sequence length="395" mass="46023">MASVCFYFQVHQPPRLKRYSIFDSGDQYFDDARNREILRKVAHRSYMPTLKLLGELIHKHDGQFRVSFSLTGCVIDQLRRFAPEVLEEFKKLAETGCVEFLAETYHHSLSFLYSKQEFLEQVELHLELIDEIFGQRPTIFRNTELIYNNELASFIADTHLFRGIIAEGTEKILNGRSPNHIFDPPDEIDIALLLKNYRLSDDIAYRFSNQSWPQWPLTAEKFAGWINKMNDVEGRMCNLFMDIETFGEHQWENSGIFDFMRKLPSAVIALGDDFKTPGECLDWYDSSDIFDSEEIISWADSERDITAWNGNAMQGSALAEIYGLEKAVKKTGDPSIIEDWRKLTCSDHFYYMCTKYFDDGAVHKYFSPYDSPYDGYINFMNVLDNLKTRLPSDEK</sequence>
<gene>
    <name evidence="4" type="ORF">KS4_18960</name>
</gene>
<evidence type="ECO:0000256" key="2">
    <source>
        <dbReference type="ARBA" id="ARBA00023277"/>
    </source>
</evidence>
<accession>A0A517YUE2</accession>